<keyword evidence="4" id="KW-1185">Reference proteome</keyword>
<comment type="caution">
    <text evidence="3">The sequence shown here is derived from an EMBL/GenBank/DDBJ whole genome shotgun (WGS) entry which is preliminary data.</text>
</comment>
<dbReference type="RefSeq" id="WP_171201329.1">
    <property type="nucleotide sequence ID" value="NZ_JABEND010000017.1"/>
</dbReference>
<evidence type="ECO:0000256" key="1">
    <source>
        <dbReference type="SAM" id="MobiDB-lite"/>
    </source>
</evidence>
<sequence>DHRIPYQAGGATSADNLNLLCKHHHRAKDGGGWTLTRTSDGTYHWTSPLGRTHTREPETWWQPTETTGDRAADASDQSVAANSGGADLSPDHLGTQQDSHRQAPGLPAQRPPDAIPLSPEPATSEHDDDPPPF</sequence>
<keyword evidence="3" id="KW-0378">Hydrolase</keyword>
<dbReference type="GO" id="GO:0003676">
    <property type="term" value="F:nucleic acid binding"/>
    <property type="evidence" value="ECO:0007669"/>
    <property type="project" value="InterPro"/>
</dbReference>
<keyword evidence="3" id="KW-0540">Nuclease</keyword>
<dbReference type="CDD" id="cd00085">
    <property type="entry name" value="HNHc"/>
    <property type="match status" value="1"/>
</dbReference>
<protein>
    <submittedName>
        <fullName evidence="3">HNH endonuclease</fullName>
    </submittedName>
</protein>
<feature type="non-terminal residue" evidence="3">
    <location>
        <position position="1"/>
    </location>
</feature>
<reference evidence="3 4" key="1">
    <citation type="submission" date="2020-05" db="EMBL/GenBank/DDBJ databases">
        <title>Nakamurella sp. DB0629 isolated from air conditioner.</title>
        <authorList>
            <person name="Kim D.H."/>
            <person name="Kim D.-U."/>
        </authorList>
    </citation>
    <scope>NUCLEOTIDE SEQUENCE [LARGE SCALE GENOMIC DNA]</scope>
    <source>
        <strain evidence="3 4">DB0629</strain>
    </source>
</reference>
<dbReference type="AlphaFoldDB" id="A0A849ACI7"/>
<proteinExistence type="predicted"/>
<feature type="compositionally biased region" description="Polar residues" evidence="1">
    <location>
        <begin position="35"/>
        <end position="45"/>
    </location>
</feature>
<dbReference type="GO" id="GO:0004519">
    <property type="term" value="F:endonuclease activity"/>
    <property type="evidence" value="ECO:0007669"/>
    <property type="project" value="UniProtKB-KW"/>
</dbReference>
<evidence type="ECO:0000313" key="3">
    <source>
        <dbReference type="EMBL" id="NNG37627.1"/>
    </source>
</evidence>
<dbReference type="GO" id="GO:0008270">
    <property type="term" value="F:zinc ion binding"/>
    <property type="evidence" value="ECO:0007669"/>
    <property type="project" value="InterPro"/>
</dbReference>
<evidence type="ECO:0000259" key="2">
    <source>
        <dbReference type="Pfam" id="PF01844"/>
    </source>
</evidence>
<name>A0A849ACI7_9ACTN</name>
<dbReference type="Proteomes" id="UP000562984">
    <property type="component" value="Unassembled WGS sequence"/>
</dbReference>
<gene>
    <name evidence="3" type="ORF">HKD39_18360</name>
</gene>
<keyword evidence="3" id="KW-0255">Endonuclease</keyword>
<accession>A0A849ACI7</accession>
<dbReference type="InterPro" id="IPR002711">
    <property type="entry name" value="HNH"/>
</dbReference>
<feature type="domain" description="HNH" evidence="2">
    <location>
        <begin position="1"/>
        <end position="28"/>
    </location>
</feature>
<dbReference type="Pfam" id="PF01844">
    <property type="entry name" value="HNH"/>
    <property type="match status" value="1"/>
</dbReference>
<feature type="region of interest" description="Disordered" evidence="1">
    <location>
        <begin position="26"/>
        <end position="133"/>
    </location>
</feature>
<dbReference type="InterPro" id="IPR003615">
    <property type="entry name" value="HNH_nuc"/>
</dbReference>
<organism evidence="3 4">
    <name type="scientific">Nakamurella aerolata</name>
    <dbReference type="NCBI Taxonomy" id="1656892"/>
    <lineage>
        <taxon>Bacteria</taxon>
        <taxon>Bacillati</taxon>
        <taxon>Actinomycetota</taxon>
        <taxon>Actinomycetes</taxon>
        <taxon>Nakamurellales</taxon>
        <taxon>Nakamurellaceae</taxon>
        <taxon>Nakamurella</taxon>
    </lineage>
</organism>
<dbReference type="EMBL" id="JABEND010000017">
    <property type="protein sequence ID" value="NNG37627.1"/>
    <property type="molecule type" value="Genomic_DNA"/>
</dbReference>
<evidence type="ECO:0000313" key="4">
    <source>
        <dbReference type="Proteomes" id="UP000562984"/>
    </source>
</evidence>